<feature type="compositionally biased region" description="Basic and acidic residues" evidence="1">
    <location>
        <begin position="66"/>
        <end position="75"/>
    </location>
</feature>
<feature type="compositionally biased region" description="Low complexity" evidence="1">
    <location>
        <begin position="34"/>
        <end position="45"/>
    </location>
</feature>
<reference evidence="2 3" key="1">
    <citation type="journal article" date="2016" name="Genome Biol. Evol.">
        <title>Divergent and convergent evolution of fungal pathogenicity.</title>
        <authorList>
            <person name="Shang Y."/>
            <person name="Xiao G."/>
            <person name="Zheng P."/>
            <person name="Cen K."/>
            <person name="Zhan S."/>
            <person name="Wang C."/>
        </authorList>
    </citation>
    <scope>NUCLEOTIDE SEQUENCE [LARGE SCALE GENOMIC DNA]</scope>
    <source>
        <strain evidence="2 3">ARSEF 7405</strain>
    </source>
</reference>
<protein>
    <recommendedName>
        <fullName evidence="4">Thymidylate kinase</fullName>
    </recommendedName>
</protein>
<feature type="region of interest" description="Disordered" evidence="1">
    <location>
        <begin position="30"/>
        <end position="77"/>
    </location>
</feature>
<dbReference type="VEuPathDB" id="FungiDB:AAP_04162"/>
<dbReference type="EMBL" id="AZGZ01000019">
    <property type="protein sequence ID" value="KZZ89811.1"/>
    <property type="molecule type" value="Genomic_DNA"/>
</dbReference>
<evidence type="ECO:0000313" key="3">
    <source>
        <dbReference type="Proteomes" id="UP000242877"/>
    </source>
</evidence>
<evidence type="ECO:0008006" key="4">
    <source>
        <dbReference type="Google" id="ProtNLM"/>
    </source>
</evidence>
<gene>
    <name evidence="2" type="ORF">AAP_04162</name>
</gene>
<comment type="caution">
    <text evidence="2">The sequence shown here is derived from an EMBL/GenBank/DDBJ whole genome shotgun (WGS) entry which is preliminary data.</text>
</comment>
<feature type="compositionally biased region" description="Basic and acidic residues" evidence="1">
    <location>
        <begin position="388"/>
        <end position="403"/>
    </location>
</feature>
<accession>A0A167X9R0</accession>
<dbReference type="Proteomes" id="UP000242877">
    <property type="component" value="Unassembled WGS sequence"/>
</dbReference>
<dbReference type="AlphaFoldDB" id="A0A167X9R0"/>
<feature type="compositionally biased region" description="Polar residues" evidence="1">
    <location>
        <begin position="282"/>
        <end position="293"/>
    </location>
</feature>
<dbReference type="OrthoDB" id="425602at2759"/>
<organism evidence="2 3">
    <name type="scientific">Ascosphaera apis ARSEF 7405</name>
    <dbReference type="NCBI Taxonomy" id="392613"/>
    <lineage>
        <taxon>Eukaryota</taxon>
        <taxon>Fungi</taxon>
        <taxon>Dikarya</taxon>
        <taxon>Ascomycota</taxon>
        <taxon>Pezizomycotina</taxon>
        <taxon>Eurotiomycetes</taxon>
        <taxon>Eurotiomycetidae</taxon>
        <taxon>Onygenales</taxon>
        <taxon>Ascosphaeraceae</taxon>
        <taxon>Ascosphaera</taxon>
    </lineage>
</organism>
<feature type="region of interest" description="Disordered" evidence="1">
    <location>
        <begin position="184"/>
        <end position="213"/>
    </location>
</feature>
<feature type="compositionally biased region" description="Polar residues" evidence="1">
    <location>
        <begin position="184"/>
        <end position="200"/>
    </location>
</feature>
<feature type="compositionally biased region" description="Acidic residues" evidence="1">
    <location>
        <begin position="326"/>
        <end position="341"/>
    </location>
</feature>
<keyword evidence="3" id="KW-1185">Reference proteome</keyword>
<proteinExistence type="predicted"/>
<sequence>MAAVVDSFSLPSRQPFGVVGESRLRLLESMKNHQNNIQRSSSSSKRSLDDLISDAENIAPPPEENNDCKRQKTSVDDDVTASKYILSTVVTPPQSVVSKEPLTCPSSTMNSPKLAANASPSARSPLTAPAGRSPPRRKTTKTFIASRSPVPSPKRFGPTRLLTQHNGPRVPFSVSTALNGTFSYSSSIPKQSSTLNPASNRRQRSKPLRSLSGRSSAWDFEIHTDTSEEEITNLMQHSTSILDINDDGERERRRNARGKENIPPAPEDQTVEQVYTGPVTRSRANASKSVTMSDRSRVALAELNPSDFATEEQLQSDSEHASSDEEGHDDDDDDDNDEQNEVDNTLASIPEERDEAESLEPKIESKSRPLTRRLTRAAAAAAVAELQHQSEETEEKEHKEDAAKPVFNIFDENTAEKTVSN</sequence>
<feature type="compositionally biased region" description="Basic and acidic residues" evidence="1">
    <location>
        <begin position="247"/>
        <end position="260"/>
    </location>
</feature>
<evidence type="ECO:0000256" key="1">
    <source>
        <dbReference type="SAM" id="MobiDB-lite"/>
    </source>
</evidence>
<name>A0A167X9R0_9EURO</name>
<feature type="region of interest" description="Disordered" evidence="1">
    <location>
        <begin position="95"/>
        <end position="169"/>
    </location>
</feature>
<feature type="compositionally biased region" description="Low complexity" evidence="1">
    <location>
        <begin position="377"/>
        <end position="387"/>
    </location>
</feature>
<feature type="region of interest" description="Disordered" evidence="1">
    <location>
        <begin position="238"/>
        <end position="421"/>
    </location>
</feature>
<evidence type="ECO:0000313" key="2">
    <source>
        <dbReference type="EMBL" id="KZZ89811.1"/>
    </source>
</evidence>